<dbReference type="PROSITE" id="PS51007">
    <property type="entry name" value="CYTC"/>
    <property type="match status" value="1"/>
</dbReference>
<dbReference type="RefSeq" id="WP_078423317.1">
    <property type="nucleotide sequence ID" value="NZ_CP017018.1"/>
</dbReference>
<name>A0A1S6U7P0_9BACT</name>
<dbReference type="InterPro" id="IPR009056">
    <property type="entry name" value="Cyt_c-like_dom"/>
</dbReference>
<dbReference type="PANTHER" id="PTHR33751">
    <property type="entry name" value="CBB3-TYPE CYTOCHROME C OXIDASE SUBUNIT FIXP"/>
    <property type="match status" value="1"/>
</dbReference>
<evidence type="ECO:0000256" key="5">
    <source>
        <dbReference type="ARBA" id="ARBA00023004"/>
    </source>
</evidence>
<evidence type="ECO:0000256" key="2">
    <source>
        <dbReference type="ARBA" id="ARBA00022617"/>
    </source>
</evidence>
<proteinExistence type="predicted"/>
<keyword evidence="6" id="KW-0413">Isomerase</keyword>
<dbReference type="Pfam" id="PF00034">
    <property type="entry name" value="Cytochrom_C"/>
    <property type="match status" value="1"/>
</dbReference>
<dbReference type="Gene3D" id="1.10.760.10">
    <property type="entry name" value="Cytochrome c-like domain"/>
    <property type="match status" value="1"/>
</dbReference>
<accession>A0A1S6U7P0</accession>
<evidence type="ECO:0000256" key="3">
    <source>
        <dbReference type="ARBA" id="ARBA00022723"/>
    </source>
</evidence>
<dbReference type="InterPro" id="IPR036909">
    <property type="entry name" value="Cyt_c-like_dom_sf"/>
</dbReference>
<dbReference type="GO" id="GO:0009055">
    <property type="term" value="F:electron transfer activity"/>
    <property type="evidence" value="ECO:0007669"/>
    <property type="project" value="InterPro"/>
</dbReference>
<dbReference type="Proteomes" id="UP000190868">
    <property type="component" value="Chromosome"/>
</dbReference>
<dbReference type="EMBL" id="CP017258">
    <property type="protein sequence ID" value="AQW87690.1"/>
    <property type="molecule type" value="Genomic_DNA"/>
</dbReference>
<dbReference type="GO" id="GO:0020037">
    <property type="term" value="F:heme binding"/>
    <property type="evidence" value="ECO:0007669"/>
    <property type="project" value="InterPro"/>
</dbReference>
<keyword evidence="2" id="KW-0349">Heme</keyword>
<dbReference type="PANTHER" id="PTHR33751:SF9">
    <property type="entry name" value="CYTOCHROME C4"/>
    <property type="match status" value="1"/>
</dbReference>
<keyword evidence="3" id="KW-0479">Metal-binding</keyword>
<evidence type="ECO:0000313" key="6">
    <source>
        <dbReference type="EMBL" id="AQW87690.1"/>
    </source>
</evidence>
<dbReference type="GO" id="GO:0046872">
    <property type="term" value="F:metal ion binding"/>
    <property type="evidence" value="ECO:0007669"/>
    <property type="project" value="UniProtKB-KW"/>
</dbReference>
<organism evidence="6 7">
    <name type="scientific">Campylobacter pinnipediorum subsp. caledonicus</name>
    <dbReference type="NCBI Taxonomy" id="1874362"/>
    <lineage>
        <taxon>Bacteria</taxon>
        <taxon>Pseudomonadati</taxon>
        <taxon>Campylobacterota</taxon>
        <taxon>Epsilonproteobacteria</taxon>
        <taxon>Campylobacterales</taxon>
        <taxon>Campylobacteraceae</taxon>
        <taxon>Campylobacter</taxon>
    </lineage>
</organism>
<keyword evidence="4" id="KW-0249">Electron transport</keyword>
<protein>
    <submittedName>
        <fullName evidence="6">Periplasmic monoheme cytochrome c553</fullName>
        <ecNumber evidence="6">5.1.1.3</ecNumber>
    </submittedName>
</protein>
<dbReference type="SUPFAM" id="SSF46626">
    <property type="entry name" value="Cytochrome c"/>
    <property type="match status" value="1"/>
</dbReference>
<keyword evidence="5" id="KW-0408">Iron</keyword>
<dbReference type="InterPro" id="IPR050597">
    <property type="entry name" value="Cytochrome_c_Oxidase_Subunit"/>
</dbReference>
<reference evidence="7" key="1">
    <citation type="submission" date="2016-09" db="EMBL/GenBank/DDBJ databases">
        <title>Comparative genomics of the Campylobacter concisus group.</title>
        <authorList>
            <person name="Miller W.G."/>
            <person name="Yee E."/>
            <person name="Chapman M.H."/>
            <person name="Huynh S."/>
            <person name="Bono J.L."/>
            <person name="On S.L.W."/>
            <person name="StLeger J."/>
            <person name="Foster G."/>
            <person name="Parker C.T."/>
        </authorList>
    </citation>
    <scope>NUCLEOTIDE SEQUENCE [LARGE SCALE GENOMIC DNA]</scope>
    <source>
        <strain evidence="7">RM18021</strain>
    </source>
</reference>
<dbReference type="EC" id="5.1.1.3" evidence="6"/>
<gene>
    <name evidence="6" type="primary">cccA</name>
    <name evidence="6" type="ORF">CPIN18021_0881</name>
</gene>
<dbReference type="AlphaFoldDB" id="A0A1S6U7P0"/>
<sequence>MKKLLIISGAIAMFATCSFAADGSTLYKKCIACHGAKAEKKFNNKVGPLNMLSKEDIVSSLKGYKDGSVNKYAMGAMMKPVAKPLSDDDMNAVAEYIQTLK</sequence>
<keyword evidence="7" id="KW-1185">Reference proteome</keyword>
<dbReference type="GO" id="GO:0008881">
    <property type="term" value="F:glutamate racemase activity"/>
    <property type="evidence" value="ECO:0007669"/>
    <property type="project" value="UniProtKB-EC"/>
</dbReference>
<keyword evidence="1" id="KW-0813">Transport</keyword>
<evidence type="ECO:0000313" key="7">
    <source>
        <dbReference type="Proteomes" id="UP000190868"/>
    </source>
</evidence>
<evidence type="ECO:0000256" key="1">
    <source>
        <dbReference type="ARBA" id="ARBA00022448"/>
    </source>
</evidence>
<evidence type="ECO:0000256" key="4">
    <source>
        <dbReference type="ARBA" id="ARBA00022982"/>
    </source>
</evidence>
<dbReference type="GeneID" id="56566516"/>
<dbReference type="KEGG" id="cpin:CPIN18020_0878"/>